<dbReference type="SUPFAM" id="SSF140453">
    <property type="entry name" value="EsxAB dimer-like"/>
    <property type="match status" value="1"/>
</dbReference>
<evidence type="ECO:0000313" key="1">
    <source>
        <dbReference type="EMBL" id="KMO72838.1"/>
    </source>
</evidence>
<name>A0A0J6VTL9_9MYCO</name>
<dbReference type="Gene3D" id="1.10.287.1060">
    <property type="entry name" value="ESAT-6-like"/>
    <property type="match status" value="1"/>
</dbReference>
<sequence length="106" mass="11408">MAQQVVGAAQIQSTADQLDDLKMRALDVLSRYQQHSTELQASGGLDGQAGVANVATAEEISQAQREMNMRWESLIAALRNSAPDFTNIDSQSAQQIQSVAGGLRFT</sequence>
<dbReference type="EMBL" id="JYNU01000028">
    <property type="protein sequence ID" value="KMO72838.1"/>
    <property type="molecule type" value="Genomic_DNA"/>
</dbReference>
<proteinExistence type="predicted"/>
<dbReference type="PATRIC" id="fig|1807.14.peg.3959"/>
<dbReference type="Proteomes" id="UP000036313">
    <property type="component" value="Unassembled WGS sequence"/>
</dbReference>
<reference evidence="1 2" key="1">
    <citation type="journal article" date="2015" name="Genome Biol. Evol.">
        <title>Characterization of Three Mycobacterium spp. with Potential Use in Bioremediation by Genome Sequencing and Comparative Genomics.</title>
        <authorList>
            <person name="Das S."/>
            <person name="Pettersson B.M."/>
            <person name="Behra P.R."/>
            <person name="Ramesh M."/>
            <person name="Dasgupta S."/>
            <person name="Bhattacharya A."/>
            <person name="Kirsebom L.A."/>
        </authorList>
    </citation>
    <scope>NUCLEOTIDE SEQUENCE [LARGE SCALE GENOMIC DNA]</scope>
    <source>
        <strain evidence="1 2">DSM 44075</strain>
    </source>
</reference>
<dbReference type="InterPro" id="IPR036689">
    <property type="entry name" value="ESAT-6-like_sf"/>
</dbReference>
<organism evidence="1 2">
    <name type="scientific">Mycolicibacterium obuense</name>
    <dbReference type="NCBI Taxonomy" id="1807"/>
    <lineage>
        <taxon>Bacteria</taxon>
        <taxon>Bacillati</taxon>
        <taxon>Actinomycetota</taxon>
        <taxon>Actinomycetes</taxon>
        <taxon>Mycobacteriales</taxon>
        <taxon>Mycobacteriaceae</taxon>
        <taxon>Mycolicibacterium</taxon>
    </lineage>
</organism>
<evidence type="ECO:0000313" key="2">
    <source>
        <dbReference type="Proteomes" id="UP000036313"/>
    </source>
</evidence>
<comment type="caution">
    <text evidence="1">The sequence shown here is derived from an EMBL/GenBank/DDBJ whole genome shotgun (WGS) entry which is preliminary data.</text>
</comment>
<dbReference type="RefSeq" id="WP_048424367.1">
    <property type="nucleotide sequence ID" value="NZ_JYNU01000028.1"/>
</dbReference>
<protein>
    <submittedName>
        <fullName evidence="1">Uncharacterized protein</fullName>
    </submittedName>
</protein>
<dbReference type="AlphaFoldDB" id="A0A0J6VTL9"/>
<gene>
    <name evidence="1" type="ORF">MOBUDSM44075_03932</name>
</gene>
<accession>A0A0J6VTL9</accession>